<feature type="compositionally biased region" description="Low complexity" evidence="1">
    <location>
        <begin position="442"/>
        <end position="454"/>
    </location>
</feature>
<dbReference type="OrthoDB" id="2538032at2759"/>
<dbReference type="AlphaFoldDB" id="A0A316ZGG2"/>
<feature type="compositionally biased region" description="Low complexity" evidence="1">
    <location>
        <begin position="623"/>
        <end position="642"/>
    </location>
</feature>
<sequence>MSSPPAAHAAAHAQAVALAAAAHAQAHAAAARAAGAPAPAASAAGASVQRAVSVKAPPPSSLPQHVPQSAPQLQRDDDVLSSPDSLDASDDDVLSAGTRATSPAPTSPTPGSPRRVAAAPTPLAAGAAALTPTPRSAKPAPAAEPRAAGSGEPRAARSTVRRSAPGTPSMSRSTSLSLGAPLPNVLASAHGLPADAREASTLSTLFVHKPAQSPADEIGQPLFPVAALHSASRPVTRPTSPSRSPAASPAPPRGLRSPAPPQLAGEEAIFERDIEHRDAHALTAAEVIDVAVPPVLDDAVEALTEGDPSSFEIVAPASSSPIALSVSALSAHNTHGTSSPAMSDVGPAGSLAAQLAERFSLDGASSSVAGTSPPGRRAVSGHRRPHSDASSISVGAAPLPASAGGAGMQQVLDSSADPLGMAMIPGGLLFGNAAAASATAGTATGTGSASRSVSRGGGGPSASPPTANAGMSGLSLPDPFRGSSPGPSYAALPDVGLSPAQAQLGAVASSSSSVSMDGAIMAPSTSATANASLGVLADALNEPTPASPYTAREHAHADASTSGSGGGGAATAAGSQRTSLAAPGWHPTTQSRSMDGIPGHTMPGGLPPTPALMTPGEMPAPPAALEAPAAAAGGASTTSSPAPKRLSFFSYSDILNHAPGHVLDFDGAVRASQSMDDEAHAHAHAHAHGAATGAQALGLGIAAGGAGAAEQRRTSHTTSGTGGTSGTERTARASGEALR</sequence>
<dbReference type="Proteomes" id="UP000245946">
    <property type="component" value="Unassembled WGS sequence"/>
</dbReference>
<evidence type="ECO:0000313" key="3">
    <source>
        <dbReference type="Proteomes" id="UP000245946"/>
    </source>
</evidence>
<proteinExistence type="predicted"/>
<reference evidence="2 3" key="1">
    <citation type="journal article" date="2018" name="Mol. Biol. Evol.">
        <title>Broad Genomic Sampling Reveals a Smut Pathogenic Ancestry of the Fungal Clade Ustilaginomycotina.</title>
        <authorList>
            <person name="Kijpornyongpan T."/>
            <person name="Mondo S.J."/>
            <person name="Barry K."/>
            <person name="Sandor L."/>
            <person name="Lee J."/>
            <person name="Lipzen A."/>
            <person name="Pangilinan J."/>
            <person name="LaButti K."/>
            <person name="Hainaut M."/>
            <person name="Henrissat B."/>
            <person name="Grigoriev I.V."/>
            <person name="Spatafora J.W."/>
            <person name="Aime M.C."/>
        </authorList>
    </citation>
    <scope>NUCLEOTIDE SEQUENCE [LARGE SCALE GENOMIC DNA]</scope>
    <source>
        <strain evidence="2 3">MCA 4186</strain>
    </source>
</reference>
<gene>
    <name evidence="2" type="ORF">FA09DRAFT_336723</name>
</gene>
<feature type="region of interest" description="Disordered" evidence="1">
    <location>
        <begin position="363"/>
        <end position="396"/>
    </location>
</feature>
<protein>
    <submittedName>
        <fullName evidence="2">Uncharacterized protein</fullName>
    </submittedName>
</protein>
<evidence type="ECO:0000256" key="1">
    <source>
        <dbReference type="SAM" id="MobiDB-lite"/>
    </source>
</evidence>
<feature type="region of interest" description="Disordered" evidence="1">
    <location>
        <begin position="705"/>
        <end position="739"/>
    </location>
</feature>
<name>A0A316ZGG2_9BASI</name>
<dbReference type="EMBL" id="KZ819285">
    <property type="protein sequence ID" value="PWO00602.1"/>
    <property type="molecule type" value="Genomic_DNA"/>
</dbReference>
<accession>A0A316ZGG2</accession>
<feature type="compositionally biased region" description="Polar residues" evidence="1">
    <location>
        <begin position="62"/>
        <end position="72"/>
    </location>
</feature>
<dbReference type="GeneID" id="37271460"/>
<keyword evidence="3" id="KW-1185">Reference proteome</keyword>
<feature type="compositionally biased region" description="Low complexity" evidence="1">
    <location>
        <begin position="230"/>
        <end position="257"/>
    </location>
</feature>
<feature type="compositionally biased region" description="Polar residues" evidence="1">
    <location>
        <begin position="166"/>
        <end position="177"/>
    </location>
</feature>
<feature type="region of interest" description="Disordered" evidence="1">
    <location>
        <begin position="544"/>
        <end position="642"/>
    </location>
</feature>
<feature type="region of interest" description="Disordered" evidence="1">
    <location>
        <begin position="442"/>
        <end position="487"/>
    </location>
</feature>
<dbReference type="STRING" id="58919.A0A316ZGG2"/>
<evidence type="ECO:0000313" key="2">
    <source>
        <dbReference type="EMBL" id="PWO00602.1"/>
    </source>
</evidence>
<feature type="compositionally biased region" description="Low complexity" evidence="1">
    <location>
        <begin position="112"/>
        <end position="153"/>
    </location>
</feature>
<feature type="compositionally biased region" description="Low complexity" evidence="1">
    <location>
        <begin position="23"/>
        <end position="54"/>
    </location>
</feature>
<organism evidence="2 3">
    <name type="scientific">Tilletiopsis washingtonensis</name>
    <dbReference type="NCBI Taxonomy" id="58919"/>
    <lineage>
        <taxon>Eukaryota</taxon>
        <taxon>Fungi</taxon>
        <taxon>Dikarya</taxon>
        <taxon>Basidiomycota</taxon>
        <taxon>Ustilaginomycotina</taxon>
        <taxon>Exobasidiomycetes</taxon>
        <taxon>Entylomatales</taxon>
        <taxon>Entylomatales incertae sedis</taxon>
        <taxon>Tilletiopsis</taxon>
    </lineage>
</organism>
<feature type="region of interest" description="Disordered" evidence="1">
    <location>
        <begin position="230"/>
        <end position="261"/>
    </location>
</feature>
<feature type="region of interest" description="Disordered" evidence="1">
    <location>
        <begin position="23"/>
        <end position="186"/>
    </location>
</feature>
<feature type="compositionally biased region" description="Low complexity" evidence="1">
    <location>
        <begin position="94"/>
        <end position="104"/>
    </location>
</feature>
<dbReference type="RefSeq" id="XP_025600880.1">
    <property type="nucleotide sequence ID" value="XM_025743916.1"/>
</dbReference>